<name>A0ABY5NMU5_9MICO</name>
<evidence type="ECO:0000256" key="2">
    <source>
        <dbReference type="ARBA" id="ARBA00007330"/>
    </source>
</evidence>
<dbReference type="EMBL" id="CP091139">
    <property type="protein sequence ID" value="UUT36514.1"/>
    <property type="molecule type" value="Genomic_DNA"/>
</dbReference>
<keyword evidence="9" id="KW-1185">Reference proteome</keyword>
<evidence type="ECO:0000259" key="7">
    <source>
        <dbReference type="Pfam" id="PF01266"/>
    </source>
</evidence>
<evidence type="ECO:0000256" key="4">
    <source>
        <dbReference type="ARBA" id="ARBA00022827"/>
    </source>
</evidence>
<dbReference type="SUPFAM" id="SSF51905">
    <property type="entry name" value="FAD/NAD(P)-binding domain"/>
    <property type="match status" value="1"/>
</dbReference>
<dbReference type="Pfam" id="PF01266">
    <property type="entry name" value="DAO"/>
    <property type="match status" value="1"/>
</dbReference>
<feature type="compositionally biased region" description="Basic residues" evidence="6">
    <location>
        <begin position="1"/>
        <end position="16"/>
    </location>
</feature>
<keyword evidence="5" id="KW-0560">Oxidoreductase</keyword>
<comment type="cofactor">
    <cofactor evidence="1">
        <name>FAD</name>
        <dbReference type="ChEBI" id="CHEBI:57692"/>
    </cofactor>
</comment>
<evidence type="ECO:0000313" key="8">
    <source>
        <dbReference type="EMBL" id="UUT36514.1"/>
    </source>
</evidence>
<reference evidence="8" key="1">
    <citation type="submission" date="2022-01" db="EMBL/GenBank/DDBJ databases">
        <title>Microbacterium eymi and Microbacterium rhizovicinus sp. nov., isolated from the rhizospheric soil of Elymus tsukushiensis, a plant native to the Dokdo Islands, Republic of Korea.</title>
        <authorList>
            <person name="Hwang Y.J."/>
        </authorList>
    </citation>
    <scope>NUCLEOTIDE SEQUENCE</scope>
    <source>
        <strain evidence="8">KUDC0405</strain>
    </source>
</reference>
<accession>A0ABY5NMU5</accession>
<dbReference type="InterPro" id="IPR000447">
    <property type="entry name" value="G3P_DH_FAD-dep"/>
</dbReference>
<feature type="region of interest" description="Disordered" evidence="6">
    <location>
        <begin position="1"/>
        <end position="41"/>
    </location>
</feature>
<evidence type="ECO:0000256" key="1">
    <source>
        <dbReference type="ARBA" id="ARBA00001974"/>
    </source>
</evidence>
<evidence type="ECO:0000256" key="5">
    <source>
        <dbReference type="ARBA" id="ARBA00023002"/>
    </source>
</evidence>
<sequence>MRVYRPRGIYRTRVRPGGRTAARGGHPRPRAARPGPDRSGRARAARARRAAGGLHGGVLGWDGQLFDDARLVVAVARTAAGYGASVLTRTRAQRVTGDGAVLRDELSGDELVVRARAVVSAVGVWAGGIDPDVHLMPSRGTHLIVETARLGGSDVSLTAPVPGSSSRFVFTVPAPHGRAYIGLTDVPAPGPIPDVPAATDAEIDMLLATINGVLARPLTRTDVIGTFAGLRPLLTDGPGASRPAICRVGTRWSSRRTACCRWSAASSRPIAGWRRTGWMPRCAAGSHRIPTTGRAARRGCRWWGRGRALGSAS</sequence>
<proteinExistence type="inferred from homology"/>
<dbReference type="InterPro" id="IPR036188">
    <property type="entry name" value="FAD/NAD-bd_sf"/>
</dbReference>
<dbReference type="PANTHER" id="PTHR11985">
    <property type="entry name" value="GLYCEROL-3-PHOSPHATE DEHYDROGENASE"/>
    <property type="match status" value="1"/>
</dbReference>
<gene>
    <name evidence="8" type="ORF">L2X98_20800</name>
</gene>
<dbReference type="Gene3D" id="3.30.9.10">
    <property type="entry name" value="D-Amino Acid Oxidase, subunit A, domain 2"/>
    <property type="match status" value="1"/>
</dbReference>
<dbReference type="InterPro" id="IPR006076">
    <property type="entry name" value="FAD-dep_OxRdtase"/>
</dbReference>
<feature type="domain" description="FAD dependent oxidoreductase" evidence="7">
    <location>
        <begin position="34"/>
        <end position="247"/>
    </location>
</feature>
<evidence type="ECO:0000313" key="9">
    <source>
        <dbReference type="Proteomes" id="UP001054811"/>
    </source>
</evidence>
<keyword evidence="3" id="KW-0285">Flavoprotein</keyword>
<dbReference type="Proteomes" id="UP001054811">
    <property type="component" value="Chromosome"/>
</dbReference>
<dbReference type="PANTHER" id="PTHR11985:SF35">
    <property type="entry name" value="ANAEROBIC GLYCEROL-3-PHOSPHATE DEHYDROGENASE SUBUNIT A"/>
    <property type="match status" value="1"/>
</dbReference>
<keyword evidence="4" id="KW-0274">FAD</keyword>
<evidence type="ECO:0000256" key="6">
    <source>
        <dbReference type="SAM" id="MobiDB-lite"/>
    </source>
</evidence>
<organism evidence="8 9">
    <name type="scientific">Microbacterium elymi</name>
    <dbReference type="NCBI Taxonomy" id="2909587"/>
    <lineage>
        <taxon>Bacteria</taxon>
        <taxon>Bacillati</taxon>
        <taxon>Actinomycetota</taxon>
        <taxon>Actinomycetes</taxon>
        <taxon>Micrococcales</taxon>
        <taxon>Microbacteriaceae</taxon>
        <taxon>Microbacterium</taxon>
    </lineage>
</organism>
<protein>
    <submittedName>
        <fullName evidence="8">FAD-dependent oxidoreductase</fullName>
    </submittedName>
</protein>
<comment type="similarity">
    <text evidence="2">Belongs to the FAD-dependent glycerol-3-phosphate dehydrogenase family.</text>
</comment>
<evidence type="ECO:0000256" key="3">
    <source>
        <dbReference type="ARBA" id="ARBA00022630"/>
    </source>
</evidence>